<comment type="caution">
    <text evidence="6">The sequence shown here is derived from an EMBL/GenBank/DDBJ whole genome shotgun (WGS) entry which is preliminary data.</text>
</comment>
<evidence type="ECO:0000256" key="2">
    <source>
        <dbReference type="ARBA" id="ARBA00022692"/>
    </source>
</evidence>
<accession>A0A7J7IXE5</accession>
<protein>
    <submittedName>
        <fullName evidence="6">TMEM211</fullName>
    </submittedName>
</protein>
<dbReference type="OrthoDB" id="10048434at2759"/>
<dbReference type="Pfam" id="PF10242">
    <property type="entry name" value="L_HMGIC_fpl"/>
    <property type="match status" value="1"/>
</dbReference>
<keyword evidence="2 5" id="KW-0812">Transmembrane</keyword>
<dbReference type="PANTHER" id="PTHR12489:SF1">
    <property type="entry name" value="LP10272P"/>
    <property type="match status" value="1"/>
</dbReference>
<proteinExistence type="predicted"/>
<feature type="transmembrane region" description="Helical" evidence="5">
    <location>
        <begin position="155"/>
        <end position="172"/>
    </location>
</feature>
<dbReference type="Proteomes" id="UP000593567">
    <property type="component" value="Unassembled WGS sequence"/>
</dbReference>
<evidence type="ECO:0000256" key="5">
    <source>
        <dbReference type="SAM" id="Phobius"/>
    </source>
</evidence>
<evidence type="ECO:0000313" key="7">
    <source>
        <dbReference type="Proteomes" id="UP000593567"/>
    </source>
</evidence>
<comment type="subcellular location">
    <subcellularLocation>
        <location evidence="1">Membrane</location>
        <topology evidence="1">Multi-pass membrane protein</topology>
    </subcellularLocation>
</comment>
<evidence type="ECO:0000256" key="3">
    <source>
        <dbReference type="ARBA" id="ARBA00022989"/>
    </source>
</evidence>
<feature type="transmembrane region" description="Helical" evidence="5">
    <location>
        <begin position="114"/>
        <end position="135"/>
    </location>
</feature>
<dbReference type="GO" id="GO:0016020">
    <property type="term" value="C:membrane"/>
    <property type="evidence" value="ECO:0007669"/>
    <property type="project" value="UniProtKB-SubCell"/>
</dbReference>
<organism evidence="6 7">
    <name type="scientific">Bugula neritina</name>
    <name type="common">Brown bryozoan</name>
    <name type="synonym">Sertularia neritina</name>
    <dbReference type="NCBI Taxonomy" id="10212"/>
    <lineage>
        <taxon>Eukaryota</taxon>
        <taxon>Metazoa</taxon>
        <taxon>Spiralia</taxon>
        <taxon>Lophotrochozoa</taxon>
        <taxon>Bryozoa</taxon>
        <taxon>Gymnolaemata</taxon>
        <taxon>Cheilostomatida</taxon>
        <taxon>Flustrina</taxon>
        <taxon>Buguloidea</taxon>
        <taxon>Bugulidae</taxon>
        <taxon>Bugula</taxon>
    </lineage>
</organism>
<feature type="transmembrane region" description="Helical" evidence="5">
    <location>
        <begin position="197"/>
        <end position="220"/>
    </location>
</feature>
<gene>
    <name evidence="6" type="ORF">EB796_023489</name>
</gene>
<keyword evidence="4 5" id="KW-0472">Membrane</keyword>
<dbReference type="PANTHER" id="PTHR12489">
    <property type="entry name" value="LIPOMA HMGIC FUSION PARTNER-LIKE PROTEIN"/>
    <property type="match status" value="1"/>
</dbReference>
<evidence type="ECO:0000256" key="4">
    <source>
        <dbReference type="ARBA" id="ARBA00023136"/>
    </source>
</evidence>
<dbReference type="AlphaFoldDB" id="A0A7J7IXE5"/>
<evidence type="ECO:0000256" key="1">
    <source>
        <dbReference type="ARBA" id="ARBA00004141"/>
    </source>
</evidence>
<dbReference type="EMBL" id="VXIV02003328">
    <property type="protein sequence ID" value="KAF6018196.1"/>
    <property type="molecule type" value="Genomic_DNA"/>
</dbReference>
<name>A0A7J7IXE5_BUGNE</name>
<sequence>MLQGYCKDIIQIEDFEYMVRWHTARTYPELLRLAGEMPQLHQRLGLVKGMTVFCLLQPYWLTNQNNKASLGILRYCEGLTAGSNDLQNCQYYQTDHTNNFALNTLPSLAWKVGMVMYIMACLLLIISSFLAGLCLCIRKTKTVDRLSLASGLKQLTAGVLLLTALVTFPVGFDDAKIQETCGAHSTLYRLDTCSIGWSYVLSTACSVLCFVLPILSHYILHSSAYDRTLL</sequence>
<reference evidence="6" key="1">
    <citation type="submission" date="2020-06" db="EMBL/GenBank/DDBJ databases">
        <title>Draft genome of Bugula neritina, a colonial animal packing powerful symbionts and potential medicines.</title>
        <authorList>
            <person name="Rayko M."/>
        </authorList>
    </citation>
    <scope>NUCLEOTIDE SEQUENCE [LARGE SCALE GENOMIC DNA]</scope>
    <source>
        <strain evidence="6">Kwan_BN1</strain>
    </source>
</reference>
<dbReference type="InterPro" id="IPR019372">
    <property type="entry name" value="LHFPL"/>
</dbReference>
<keyword evidence="7" id="KW-1185">Reference proteome</keyword>
<keyword evidence="3 5" id="KW-1133">Transmembrane helix</keyword>
<dbReference type="Gene3D" id="1.20.140.150">
    <property type="match status" value="1"/>
</dbReference>
<evidence type="ECO:0000313" key="6">
    <source>
        <dbReference type="EMBL" id="KAF6018196.1"/>
    </source>
</evidence>